<evidence type="ECO:0000256" key="2">
    <source>
        <dbReference type="ARBA" id="ARBA00018940"/>
    </source>
</evidence>
<evidence type="ECO:0000256" key="3">
    <source>
        <dbReference type="ARBA" id="ARBA00022553"/>
    </source>
</evidence>
<dbReference type="PANTHER" id="PTHR21362">
    <property type="entry name" value="ACROSIN-BINDING PROTEIN"/>
    <property type="match status" value="1"/>
</dbReference>
<evidence type="ECO:0000313" key="11">
    <source>
        <dbReference type="RefSeq" id="XP_060054345.1"/>
    </source>
</evidence>
<evidence type="ECO:0000256" key="1">
    <source>
        <dbReference type="ARBA" id="ARBA00004218"/>
    </source>
</evidence>
<evidence type="ECO:0000256" key="9">
    <source>
        <dbReference type="SAM" id="SignalP"/>
    </source>
</evidence>
<keyword evidence="10" id="KW-1185">Reference proteome</keyword>
<keyword evidence="3" id="KW-0597">Phosphoprotein</keyword>
<accession>A0ABM3XZV0</accession>
<evidence type="ECO:0000256" key="5">
    <source>
        <dbReference type="ARBA" id="ARBA00023329"/>
    </source>
</evidence>
<dbReference type="GeneID" id="132540463"/>
<keyword evidence="5" id="KW-0968">Cytoplasmic vesicle</keyword>
<evidence type="ECO:0000256" key="6">
    <source>
        <dbReference type="ARBA" id="ARBA00032734"/>
    </source>
</evidence>
<dbReference type="Pfam" id="PF07222">
    <property type="entry name" value="PBP_sp32"/>
    <property type="match status" value="1"/>
</dbReference>
<dbReference type="InterPro" id="IPR009865">
    <property type="entry name" value="Proacrosin-bd"/>
</dbReference>
<proteinExistence type="predicted"/>
<feature type="signal peptide" evidence="9">
    <location>
        <begin position="1"/>
        <end position="25"/>
    </location>
</feature>
<name>A0ABM3XZV0_ERIEU</name>
<evidence type="ECO:0000256" key="7">
    <source>
        <dbReference type="ARBA" id="ARBA00033453"/>
    </source>
</evidence>
<organism evidence="10 11">
    <name type="scientific">Erinaceus europaeus</name>
    <name type="common">Western European hedgehog</name>
    <dbReference type="NCBI Taxonomy" id="9365"/>
    <lineage>
        <taxon>Eukaryota</taxon>
        <taxon>Metazoa</taxon>
        <taxon>Chordata</taxon>
        <taxon>Craniata</taxon>
        <taxon>Vertebrata</taxon>
        <taxon>Euteleostomi</taxon>
        <taxon>Mammalia</taxon>
        <taxon>Eutheria</taxon>
        <taxon>Laurasiatheria</taxon>
        <taxon>Eulipotyphla</taxon>
        <taxon>Erinaceidae</taxon>
        <taxon>Erinaceinae</taxon>
        <taxon>Erinaceus</taxon>
    </lineage>
</organism>
<dbReference type="Proteomes" id="UP001652624">
    <property type="component" value="Chromosome 9"/>
</dbReference>
<evidence type="ECO:0000313" key="10">
    <source>
        <dbReference type="Proteomes" id="UP001652624"/>
    </source>
</evidence>
<protein>
    <recommendedName>
        <fullName evidence="2">Acrosin-binding protein</fullName>
    </recommendedName>
    <alternativeName>
        <fullName evidence="6">Acrosin-binding protein, 60 kDa form</fullName>
    </alternativeName>
    <alternativeName>
        <fullName evidence="7">Proacrosin-binding protein sp32</fullName>
    </alternativeName>
</protein>
<feature type="chain" id="PRO_5046064894" description="Acrosin-binding protein" evidence="9">
    <location>
        <begin position="26"/>
        <end position="190"/>
    </location>
</feature>
<dbReference type="PANTHER" id="PTHR21362:SF1">
    <property type="entry name" value="ACROSIN-BINDING PROTEIN"/>
    <property type="match status" value="1"/>
</dbReference>
<reference evidence="11" key="1">
    <citation type="submission" date="2025-08" db="UniProtKB">
        <authorList>
            <consortium name="RefSeq"/>
        </authorList>
    </citation>
    <scope>IDENTIFICATION</scope>
</reference>
<dbReference type="RefSeq" id="XP_060054345.1">
    <property type="nucleotide sequence ID" value="XM_060198362.1"/>
</dbReference>
<comment type="subcellular location">
    <subcellularLocation>
        <location evidence="1">Cytoplasmic vesicle</location>
        <location evidence="1">Secretory vesicle</location>
        <location evidence="1">Acrosome</location>
    </subcellularLocation>
</comment>
<keyword evidence="4 9" id="KW-0732">Signal</keyword>
<sequence>MRNQAAGFLLSLGMALLLPHAPTAAQDPPFGLLINQGSPLSNVEYERFFTLLTPTWKAESICKHRITYGCQNPSLLQLDQYENHGLVPEGTVCSNIPYAPMFESFCQFTHFRCANRIFYAKRVQCSQSVSSLKEGDFITEGLDTTTTSPVSSHATASTVTEERAFQSRLELIYKNQKAARGHIPADAPAH</sequence>
<evidence type="ECO:0000256" key="8">
    <source>
        <dbReference type="ARBA" id="ARBA00045517"/>
    </source>
</evidence>
<comment type="function">
    <text evidence="8">Acrosomal protein that maintains proacrosin (pro-ACR) as an enzymatically inactive zymogen in the acrosome. Involved also in the acrosome formation.</text>
</comment>
<gene>
    <name evidence="11" type="primary">LOC132540463</name>
</gene>
<evidence type="ECO:0000256" key="4">
    <source>
        <dbReference type="ARBA" id="ARBA00022729"/>
    </source>
</evidence>